<sequence>MTLIPELREELRTTAVRHARPRRRRRWWFGLAPVVLVAGTTAALAASGVLQIPIGEPAKDPPELTRLAPTPNTEIGTVAVGTERLLAVRAPDPDGGPEWGLQLASTTRGLGCLLPGRVAQGRIGELGDDGRLHPYPRDVVRNPGECALLDRGDRLFHNVARERYSARAVRLGPCSPGATDRRLCTDGPARTLLYGTLGPRAKAVVYRTPDRKLRTLSTVGPEGAYLIVLPAGASDVIRSVPDTHPLDERIVGVHFDGGRTCAGSALRSQETCPIPAYRPLRVERVTQKDVSAKIHARFRQGRRFWNLRVSFRVPRAVTDARTAYSIRISPPGNTGRGTTGWTRRDLKRGERVEQLFSHVNGGGEYRIWVRFHQATDPGQANPLGANGVTVGRLRVKIP</sequence>
<protein>
    <submittedName>
        <fullName evidence="2">Uncharacterized protein</fullName>
    </submittedName>
</protein>
<feature type="transmembrane region" description="Helical" evidence="1">
    <location>
        <begin position="27"/>
        <end position="50"/>
    </location>
</feature>
<dbReference type="Proteomes" id="UP001147653">
    <property type="component" value="Unassembled WGS sequence"/>
</dbReference>
<keyword evidence="1" id="KW-0812">Transmembrane</keyword>
<keyword evidence="1" id="KW-0472">Membrane</keyword>
<evidence type="ECO:0000313" key="2">
    <source>
        <dbReference type="EMBL" id="MDA0181646.1"/>
    </source>
</evidence>
<gene>
    <name evidence="2" type="ORF">OJ997_15175</name>
</gene>
<comment type="caution">
    <text evidence="2">The sequence shown here is derived from an EMBL/GenBank/DDBJ whole genome shotgun (WGS) entry which is preliminary data.</text>
</comment>
<organism evidence="2 3">
    <name type="scientific">Solirubrobacter phytolaccae</name>
    <dbReference type="NCBI Taxonomy" id="1404360"/>
    <lineage>
        <taxon>Bacteria</taxon>
        <taxon>Bacillati</taxon>
        <taxon>Actinomycetota</taxon>
        <taxon>Thermoleophilia</taxon>
        <taxon>Solirubrobacterales</taxon>
        <taxon>Solirubrobacteraceae</taxon>
        <taxon>Solirubrobacter</taxon>
    </lineage>
</organism>
<evidence type="ECO:0000256" key="1">
    <source>
        <dbReference type="SAM" id="Phobius"/>
    </source>
</evidence>
<dbReference type="EMBL" id="JAPDDP010000024">
    <property type="protein sequence ID" value="MDA0181646.1"/>
    <property type="molecule type" value="Genomic_DNA"/>
</dbReference>
<keyword evidence="3" id="KW-1185">Reference proteome</keyword>
<name>A0A9X3NCU6_9ACTN</name>
<dbReference type="RefSeq" id="WP_270025995.1">
    <property type="nucleotide sequence ID" value="NZ_JAPDDP010000024.1"/>
</dbReference>
<keyword evidence="1" id="KW-1133">Transmembrane helix</keyword>
<dbReference type="AlphaFoldDB" id="A0A9X3NCU6"/>
<evidence type="ECO:0000313" key="3">
    <source>
        <dbReference type="Proteomes" id="UP001147653"/>
    </source>
</evidence>
<accession>A0A9X3NCU6</accession>
<proteinExistence type="predicted"/>
<reference evidence="2" key="1">
    <citation type="submission" date="2022-10" db="EMBL/GenBank/DDBJ databases">
        <title>The WGS of Solirubrobacter phytolaccae KCTC 29190.</title>
        <authorList>
            <person name="Jiang Z."/>
        </authorList>
    </citation>
    <scope>NUCLEOTIDE SEQUENCE</scope>
    <source>
        <strain evidence="2">KCTC 29190</strain>
    </source>
</reference>